<dbReference type="PANTHER" id="PTHR47199">
    <property type="entry name" value="PHOTOSYSTEM II STABILITY/ASSEMBLY FACTOR HCF136, CHLOROPLASTIC"/>
    <property type="match status" value="1"/>
</dbReference>
<dbReference type="GO" id="GO:0015979">
    <property type="term" value="P:photosynthesis"/>
    <property type="evidence" value="ECO:0007669"/>
    <property type="project" value="UniProtKB-KW"/>
</dbReference>
<evidence type="ECO:0000256" key="1">
    <source>
        <dbReference type="ARBA" id="ARBA00022531"/>
    </source>
</evidence>
<evidence type="ECO:0000313" key="5">
    <source>
        <dbReference type="Proteomes" id="UP000325372"/>
    </source>
</evidence>
<evidence type="ECO:0000256" key="2">
    <source>
        <dbReference type="ARBA" id="ARBA00023276"/>
    </source>
</evidence>
<organism evidence="4 5">
    <name type="scientific">Marinihelvus fidelis</name>
    <dbReference type="NCBI Taxonomy" id="2613842"/>
    <lineage>
        <taxon>Bacteria</taxon>
        <taxon>Pseudomonadati</taxon>
        <taxon>Pseudomonadota</taxon>
        <taxon>Gammaproteobacteria</taxon>
        <taxon>Chromatiales</taxon>
        <taxon>Wenzhouxiangellaceae</taxon>
        <taxon>Marinihelvus</taxon>
    </lineage>
</organism>
<dbReference type="AlphaFoldDB" id="A0A5N0T6P5"/>
<feature type="domain" description="Photosynthesis system II assembly factor Ycf48/Hcf136-like" evidence="3">
    <location>
        <begin position="116"/>
        <end position="203"/>
    </location>
</feature>
<dbReference type="EMBL" id="VYXP01000007">
    <property type="protein sequence ID" value="KAA9130438.1"/>
    <property type="molecule type" value="Genomic_DNA"/>
</dbReference>
<reference evidence="4 5" key="1">
    <citation type="submission" date="2019-09" db="EMBL/GenBank/DDBJ databases">
        <title>Wenzhouxiangella sp. Genome sequencing and assembly.</title>
        <authorList>
            <person name="Zhang R."/>
        </authorList>
    </citation>
    <scope>NUCLEOTIDE SEQUENCE [LARGE SCALE GENOMIC DNA]</scope>
    <source>
        <strain evidence="4 5">W260</strain>
    </source>
</reference>
<dbReference type="InterPro" id="IPR015943">
    <property type="entry name" value="WD40/YVTN_repeat-like_dom_sf"/>
</dbReference>
<comment type="caution">
    <text evidence="4">The sequence shown here is derived from an EMBL/GenBank/DDBJ whole genome shotgun (WGS) entry which is preliminary data.</text>
</comment>
<keyword evidence="5" id="KW-1185">Reference proteome</keyword>
<name>A0A5N0T6P5_9GAMM</name>
<protein>
    <recommendedName>
        <fullName evidence="3">Photosynthesis system II assembly factor Ycf48/Hcf136-like domain-containing protein</fullName>
    </recommendedName>
</protein>
<proteinExistence type="predicted"/>
<gene>
    <name evidence="4" type="ORF">F3N42_12070</name>
</gene>
<dbReference type="Proteomes" id="UP000325372">
    <property type="component" value="Unassembled WGS sequence"/>
</dbReference>
<dbReference type="Gene3D" id="2.130.10.10">
    <property type="entry name" value="YVTN repeat-like/Quinoprotein amine dehydrogenase"/>
    <property type="match status" value="1"/>
</dbReference>
<accession>A0A5N0T6P5</accession>
<dbReference type="SUPFAM" id="SSF110296">
    <property type="entry name" value="Oligoxyloglucan reducing end-specific cellobiohydrolase"/>
    <property type="match status" value="1"/>
</dbReference>
<dbReference type="RefSeq" id="WP_150864742.1">
    <property type="nucleotide sequence ID" value="NZ_VYXP01000007.1"/>
</dbReference>
<sequence length="312" mass="33372">MTGWLLLTAGLWPSTAWSQDEGGADVTAQMMPRVSRSLLLDITRTDAGRFVAVGERGHILYSDTGDDWTQANEVPSRATLTSVAAAGDRLWAAGHDTDILASDDGGESWALLYRDIERQQPVLDLHFFDEANGMAVGAYGLAMFTTDGGETWDERVVSADEWHLNAILDRGNGRLLVAGEAGVSYASDDGGTTWVDIPMPYPGSMFGALQAAGCTWLFGLRGHVQRRCDDEGDWEEPATDTVATLLGGLADDGRLVLVGNSGTLLHGGNGKPFRVVHHSSGVDFSAIVQAGEGRYLLTGEGGVHHYPERDAP</sequence>
<dbReference type="GO" id="GO:0009523">
    <property type="term" value="C:photosystem II"/>
    <property type="evidence" value="ECO:0007669"/>
    <property type="project" value="UniProtKB-KW"/>
</dbReference>
<dbReference type="InterPro" id="IPR028203">
    <property type="entry name" value="PSII_CF48-like_dom"/>
</dbReference>
<dbReference type="PANTHER" id="PTHR47199:SF2">
    <property type="entry name" value="PHOTOSYSTEM II STABILITY_ASSEMBLY FACTOR HCF136, CHLOROPLASTIC"/>
    <property type="match status" value="1"/>
</dbReference>
<keyword evidence="1" id="KW-0602">Photosynthesis</keyword>
<evidence type="ECO:0000259" key="3">
    <source>
        <dbReference type="Pfam" id="PF14870"/>
    </source>
</evidence>
<evidence type="ECO:0000313" key="4">
    <source>
        <dbReference type="EMBL" id="KAA9130438.1"/>
    </source>
</evidence>
<dbReference type="Pfam" id="PF14870">
    <property type="entry name" value="PSII_BNR"/>
    <property type="match status" value="1"/>
</dbReference>
<dbReference type="CDD" id="cd15482">
    <property type="entry name" value="Sialidase_non-viral"/>
    <property type="match status" value="1"/>
</dbReference>
<keyword evidence="2" id="KW-0604">Photosystem II</keyword>